<dbReference type="CDD" id="cd02440">
    <property type="entry name" value="AdoMet_MTases"/>
    <property type="match status" value="1"/>
</dbReference>
<keyword evidence="6" id="KW-1185">Reference proteome</keyword>
<dbReference type="RefSeq" id="WP_130505643.1">
    <property type="nucleotide sequence ID" value="NZ_SHLC01000001.1"/>
</dbReference>
<dbReference type="InterPro" id="IPR016718">
    <property type="entry name" value="rRNA_m1G-MeTrfase_A_prd"/>
</dbReference>
<dbReference type="AlphaFoldDB" id="A0A4Q8AMD8"/>
<evidence type="ECO:0000313" key="6">
    <source>
        <dbReference type="Proteomes" id="UP000291483"/>
    </source>
</evidence>
<accession>A0A4Q8AMD8</accession>
<proteinExistence type="predicted"/>
<keyword evidence="5" id="KW-0808">Transferase</keyword>
<evidence type="ECO:0000256" key="2">
    <source>
        <dbReference type="PIRSR" id="PIRSR018249-2"/>
    </source>
</evidence>
<dbReference type="SUPFAM" id="SSF53335">
    <property type="entry name" value="S-adenosyl-L-methionine-dependent methyltransferases"/>
    <property type="match status" value="1"/>
</dbReference>
<keyword evidence="1" id="KW-0862">Zinc</keyword>
<evidence type="ECO:0000259" key="4">
    <source>
        <dbReference type="Pfam" id="PF21302"/>
    </source>
</evidence>
<comment type="caution">
    <text evidence="5">The sequence shown here is derived from an EMBL/GenBank/DDBJ whole genome shotgun (WGS) entry which is preliminary data.</text>
</comment>
<keyword evidence="5" id="KW-0489">Methyltransferase</keyword>
<dbReference type="PIRSF" id="PIRSF018249">
    <property type="entry name" value="MyrA_prd"/>
    <property type="match status" value="1"/>
</dbReference>
<name>A0A4Q8AMD8_9MICO</name>
<feature type="binding site" evidence="2">
    <location>
        <position position="72"/>
    </location>
    <ligand>
        <name>S-adenosyl-L-methionine</name>
        <dbReference type="ChEBI" id="CHEBI:59789"/>
    </ligand>
</feature>
<dbReference type="InterPro" id="IPR041698">
    <property type="entry name" value="Methyltransf_25"/>
</dbReference>
<feature type="binding site" evidence="2">
    <location>
        <begin position="101"/>
        <end position="102"/>
    </location>
    <ligand>
        <name>S-adenosyl-L-methionine</name>
        <dbReference type="ChEBI" id="CHEBI:59789"/>
    </ligand>
</feature>
<feature type="binding site" evidence="1">
    <location>
        <position position="29"/>
    </location>
    <ligand>
        <name>Zn(2+)</name>
        <dbReference type="ChEBI" id="CHEBI:29105"/>
    </ligand>
</feature>
<dbReference type="EMBL" id="SHLC01000001">
    <property type="protein sequence ID" value="RZU65261.1"/>
    <property type="molecule type" value="Genomic_DNA"/>
</dbReference>
<dbReference type="OrthoDB" id="108476at2"/>
<organism evidence="5 6">
    <name type="scientific">Microterricola gilva</name>
    <dbReference type="NCBI Taxonomy" id="393267"/>
    <lineage>
        <taxon>Bacteria</taxon>
        <taxon>Bacillati</taxon>
        <taxon>Actinomycetota</taxon>
        <taxon>Actinomycetes</taxon>
        <taxon>Micrococcales</taxon>
        <taxon>Microbacteriaceae</taxon>
        <taxon>Microterricola</taxon>
    </lineage>
</organism>
<keyword evidence="1" id="KW-0479">Metal-binding</keyword>
<reference evidence="5 6" key="1">
    <citation type="submission" date="2019-02" db="EMBL/GenBank/DDBJ databases">
        <title>Sequencing the genomes of 1000 actinobacteria strains.</title>
        <authorList>
            <person name="Klenk H.-P."/>
        </authorList>
    </citation>
    <scope>NUCLEOTIDE SEQUENCE [LARGE SCALE GENOMIC DNA]</scope>
    <source>
        <strain evidence="5 6">DSM 18319</strain>
    </source>
</reference>
<dbReference type="GO" id="GO:0046872">
    <property type="term" value="F:metal ion binding"/>
    <property type="evidence" value="ECO:0007669"/>
    <property type="project" value="UniProtKB-KW"/>
</dbReference>
<dbReference type="Proteomes" id="UP000291483">
    <property type="component" value="Unassembled WGS sequence"/>
</dbReference>
<evidence type="ECO:0000259" key="3">
    <source>
        <dbReference type="Pfam" id="PF13649"/>
    </source>
</evidence>
<feature type="domain" description="23S rRNA (guanine(745)-N(1))-methyltransferase N-terminal" evidence="4">
    <location>
        <begin position="11"/>
        <end position="46"/>
    </location>
</feature>
<keyword evidence="2" id="KW-0949">S-adenosyl-L-methionine</keyword>
<sequence length="280" mass="29669">MTLESLAEWLRCPHCGEPLLPQPPLAVRCEHGHSFDVNKRGYVNMLASGNRMIGDSPAMLDARQAFLDSGHYAAVREAVATFASLGLASGPQSVFDAGCGTGYYLGGVLAAQGHEASALAMDISPHAVARTVRGIGARCDGLVADTWQPLPVRDDAAGLIMTVFAPRNLPEFHRVLAPSGALLVVVPTAAHIGELRADGRALDIPAEKAERLVDDAAALFSLERRERVEYRAELNCAEAEQLVSMGPSAHHAADSPGTSSHELIATTVSVDVLLFRPVAH</sequence>
<feature type="binding site" evidence="2">
    <location>
        <position position="191"/>
    </location>
    <ligand>
        <name>S-adenosyl-L-methionine</name>
        <dbReference type="ChEBI" id="CHEBI:59789"/>
    </ligand>
</feature>
<dbReference type="Gene3D" id="3.40.50.150">
    <property type="entry name" value="Vaccinia Virus protein VP39"/>
    <property type="match status" value="1"/>
</dbReference>
<feature type="domain" description="Methyltransferase" evidence="3">
    <location>
        <begin position="94"/>
        <end position="180"/>
    </location>
</feature>
<dbReference type="Pfam" id="PF21302">
    <property type="entry name" value="Zn_ribbon_RlmA"/>
    <property type="match status" value="1"/>
</dbReference>
<evidence type="ECO:0000256" key="1">
    <source>
        <dbReference type="PIRSR" id="PIRSR018249-1"/>
    </source>
</evidence>
<dbReference type="InterPro" id="IPR029063">
    <property type="entry name" value="SAM-dependent_MTases_sf"/>
</dbReference>
<dbReference type="GO" id="GO:0032259">
    <property type="term" value="P:methylation"/>
    <property type="evidence" value="ECO:0007669"/>
    <property type="project" value="UniProtKB-KW"/>
</dbReference>
<feature type="binding site" evidence="1">
    <location>
        <position position="33"/>
    </location>
    <ligand>
        <name>Zn(2+)</name>
        <dbReference type="ChEBI" id="CHEBI:29105"/>
    </ligand>
</feature>
<protein>
    <submittedName>
        <fullName evidence="5">23S rRNA m(1)G-748 methyltransferase</fullName>
    </submittedName>
</protein>
<dbReference type="InterPro" id="IPR048647">
    <property type="entry name" value="RlmA_N"/>
</dbReference>
<dbReference type="GO" id="GO:0008168">
    <property type="term" value="F:methyltransferase activity"/>
    <property type="evidence" value="ECO:0007669"/>
    <property type="project" value="UniProtKB-KW"/>
</dbReference>
<gene>
    <name evidence="5" type="ORF">EV379_1588</name>
</gene>
<dbReference type="Pfam" id="PF13649">
    <property type="entry name" value="Methyltransf_25"/>
    <property type="match status" value="1"/>
</dbReference>
<evidence type="ECO:0000313" key="5">
    <source>
        <dbReference type="EMBL" id="RZU65261.1"/>
    </source>
</evidence>